<name>Q8B401_9GAMA</name>
<organism evidence="2 3">
    <name type="scientific">Suid gammaherpesvirus 5</name>
    <dbReference type="NCBI Taxonomy" id="1960251"/>
    <lineage>
        <taxon>Viruses</taxon>
        <taxon>Duplodnaviria</taxon>
        <taxon>Heunggongvirae</taxon>
        <taxon>Peploviricota</taxon>
        <taxon>Herviviricetes</taxon>
        <taxon>Herpesvirales</taxon>
        <taxon>Orthoherpesviridae</taxon>
        <taxon>Gammaherpesvirinae</taxon>
        <taxon>Macavirus</taxon>
        <taxon>Macavirus suidgamma5</taxon>
    </lineage>
</organism>
<dbReference type="RefSeq" id="YP_010085968.1">
    <property type="nucleotide sequence ID" value="NC_055234.1"/>
</dbReference>
<feature type="compositionally biased region" description="Polar residues" evidence="1">
    <location>
        <begin position="233"/>
        <end position="254"/>
    </location>
</feature>
<evidence type="ECO:0000313" key="2">
    <source>
        <dbReference type="EMBL" id="AAO12324.1"/>
    </source>
</evidence>
<accession>Q8B401</accession>
<evidence type="ECO:0000313" key="3">
    <source>
        <dbReference type="Proteomes" id="UP000325694"/>
    </source>
</evidence>
<dbReference type="GeneID" id="65101052"/>
<dbReference type="EMBL" id="AY170316">
    <property type="protein sequence ID" value="AAO12324.1"/>
    <property type="molecule type" value="Genomic_DNA"/>
</dbReference>
<dbReference type="KEGG" id="vg:65101052"/>
<sequence length="254" mass="28545">MPTVSKNANPGFWAMLNSYKGTFELSELPDKRKRAGVLAHKRVYKKMLQYVTFTHLSNFLSIAHPCGKDVNFKIFFEVTLGSRIADCIVLAVSKQGRVCYVIELKTSLGSKFILNDVKAAQISQGLSQLLDSTTYLYNHAPKDTEAWTIVPHLLFKCQKTLQTIYSETPKLKKIHINTRGDKLSAFLYAREDAGLRRSIIPNKGHKKMAKGKFSMVTQSKALPKHKARIITKGQKSSHAVQKPTAKQATQLHQS</sequence>
<protein>
    <recommendedName>
        <fullName evidence="4">Protein UL24 homolog</fullName>
    </recommendedName>
</protein>
<keyword evidence="3" id="KW-1185">Reference proteome</keyword>
<dbReference type="Pfam" id="PF01646">
    <property type="entry name" value="Herpes_UL24"/>
    <property type="match status" value="1"/>
</dbReference>
<evidence type="ECO:0008006" key="4">
    <source>
        <dbReference type="Google" id="ProtNLM"/>
    </source>
</evidence>
<reference evidence="2 3" key="1">
    <citation type="journal article" date="2003" name="Virology">
        <title>A novel porcine gammaherpesvirus.</title>
        <authorList>
            <person name="Chmielewicz B."/>
            <person name="Goltz M."/>
            <person name="Franz T."/>
            <person name="Bauer C."/>
            <person name="Brema S."/>
            <person name="Ellerbrok H."/>
            <person name="Beckmann S."/>
            <person name="Rziha H.J."/>
            <person name="Lahrmann K.H."/>
            <person name="Romero C."/>
            <person name="Ehlers B."/>
        </authorList>
    </citation>
    <scope>NUCLEOTIDE SEQUENCE [LARGE SCALE GENOMIC DNA]</scope>
    <source>
        <strain evidence="2">489</strain>
    </source>
</reference>
<dbReference type="Proteomes" id="UP000325694">
    <property type="component" value="Segment"/>
</dbReference>
<dbReference type="InterPro" id="IPR002580">
    <property type="entry name" value="Herpes_UL24"/>
</dbReference>
<feature type="region of interest" description="Disordered" evidence="1">
    <location>
        <begin position="231"/>
        <end position="254"/>
    </location>
</feature>
<proteinExistence type="predicted"/>
<evidence type="ECO:0000256" key="1">
    <source>
        <dbReference type="SAM" id="MobiDB-lite"/>
    </source>
</evidence>